<dbReference type="GO" id="GO:0004359">
    <property type="term" value="F:glutaminase activity"/>
    <property type="evidence" value="ECO:0007669"/>
    <property type="project" value="UniProtKB-EC"/>
</dbReference>
<keyword evidence="4 8" id="KW-0658">Purine biosynthesis</keyword>
<dbReference type="NCBIfam" id="NF002957">
    <property type="entry name" value="PRK03619.1"/>
    <property type="match status" value="1"/>
</dbReference>
<evidence type="ECO:0000313" key="9">
    <source>
        <dbReference type="EMBL" id="CAB1129259.1"/>
    </source>
</evidence>
<keyword evidence="7 8" id="KW-0315">Glutamine amidotransferase</keyword>
<evidence type="ECO:0000256" key="1">
    <source>
        <dbReference type="ARBA" id="ARBA00022490"/>
    </source>
</evidence>
<dbReference type="GO" id="GO:0005524">
    <property type="term" value="F:ATP binding"/>
    <property type="evidence" value="ECO:0007669"/>
    <property type="project" value="UniProtKB-KW"/>
</dbReference>
<evidence type="ECO:0000256" key="3">
    <source>
        <dbReference type="ARBA" id="ARBA00022741"/>
    </source>
</evidence>
<dbReference type="SUPFAM" id="SSF52317">
    <property type="entry name" value="Class I glutamine amidotransferase-like"/>
    <property type="match status" value="1"/>
</dbReference>
<comment type="catalytic activity">
    <reaction evidence="8">
        <text>N(2)-formyl-N(1)-(5-phospho-beta-D-ribosyl)glycinamide + L-glutamine + ATP + H2O = 2-formamido-N(1)-(5-O-phospho-beta-D-ribosyl)acetamidine + L-glutamate + ADP + phosphate + H(+)</text>
        <dbReference type="Rhea" id="RHEA:17129"/>
        <dbReference type="ChEBI" id="CHEBI:15377"/>
        <dbReference type="ChEBI" id="CHEBI:15378"/>
        <dbReference type="ChEBI" id="CHEBI:29985"/>
        <dbReference type="ChEBI" id="CHEBI:30616"/>
        <dbReference type="ChEBI" id="CHEBI:43474"/>
        <dbReference type="ChEBI" id="CHEBI:58359"/>
        <dbReference type="ChEBI" id="CHEBI:147286"/>
        <dbReference type="ChEBI" id="CHEBI:147287"/>
        <dbReference type="ChEBI" id="CHEBI:456216"/>
        <dbReference type="EC" id="6.3.5.3"/>
    </reaction>
</comment>
<dbReference type="PIRSF" id="PIRSF001586">
    <property type="entry name" value="FGAM_synth_I"/>
    <property type="match status" value="1"/>
</dbReference>
<protein>
    <recommendedName>
        <fullName evidence="8">Phosphoribosylformylglycinamidine synthase subunit PurQ</fullName>
        <shortName evidence="8">FGAM synthase</shortName>
        <ecNumber evidence="8">6.3.5.3</ecNumber>
    </recommendedName>
    <alternativeName>
        <fullName evidence="8">Formylglycinamide ribonucleotide amidotransferase subunit I</fullName>
        <shortName evidence="8">FGAR amidotransferase I</shortName>
        <shortName evidence="8">FGAR-AT I</shortName>
    </alternativeName>
    <alternativeName>
        <fullName evidence="8">Glutaminase PurQ</fullName>
        <ecNumber evidence="8">3.5.1.2</ecNumber>
    </alternativeName>
    <alternativeName>
        <fullName evidence="8">Phosphoribosylformylglycinamidine synthase subunit I</fullName>
    </alternativeName>
</protein>
<comment type="subunit">
    <text evidence="8">Part of the FGAM synthase complex composed of 1 PurL, 1 PurQ and 2 PurS subunits.</text>
</comment>
<keyword evidence="2 8" id="KW-0436">Ligase</keyword>
<keyword evidence="3 8" id="KW-0547">Nucleotide-binding</keyword>
<comment type="pathway">
    <text evidence="8">Purine metabolism; IMP biosynthesis via de novo pathway; 5-amino-1-(5-phospho-D-ribosyl)imidazole from N(2)-formyl-N(1)-(5-phospho-D-ribosyl)glycinamide: step 1/2.</text>
</comment>
<comment type="catalytic activity">
    <reaction evidence="8">
        <text>L-glutamine + H2O = L-glutamate + NH4(+)</text>
        <dbReference type="Rhea" id="RHEA:15889"/>
        <dbReference type="ChEBI" id="CHEBI:15377"/>
        <dbReference type="ChEBI" id="CHEBI:28938"/>
        <dbReference type="ChEBI" id="CHEBI:29985"/>
        <dbReference type="ChEBI" id="CHEBI:58359"/>
        <dbReference type="EC" id="3.5.1.2"/>
    </reaction>
</comment>
<accession>A0A6F8ZHV6</accession>
<evidence type="ECO:0000256" key="5">
    <source>
        <dbReference type="ARBA" id="ARBA00022801"/>
    </source>
</evidence>
<dbReference type="GO" id="GO:0005737">
    <property type="term" value="C:cytoplasm"/>
    <property type="evidence" value="ECO:0007669"/>
    <property type="project" value="UniProtKB-SubCell"/>
</dbReference>
<reference evidence="9 10" key="1">
    <citation type="submission" date="2020-02" db="EMBL/GenBank/DDBJ databases">
        <authorList>
            <person name="Hogendoorn C."/>
        </authorList>
    </citation>
    <scope>NUCLEOTIDE SEQUENCE [LARGE SCALE GENOMIC DNA]</scope>
    <source>
        <strain evidence="9">R501</strain>
    </source>
</reference>
<evidence type="ECO:0000256" key="6">
    <source>
        <dbReference type="ARBA" id="ARBA00022840"/>
    </source>
</evidence>
<dbReference type="UniPathway" id="UPA00074">
    <property type="reaction ID" value="UER00128"/>
</dbReference>
<dbReference type="EC" id="3.5.1.2" evidence="8"/>
<evidence type="ECO:0000256" key="4">
    <source>
        <dbReference type="ARBA" id="ARBA00022755"/>
    </source>
</evidence>
<dbReference type="EC" id="6.3.5.3" evidence="8"/>
<feature type="active site" evidence="8">
    <location>
        <position position="203"/>
    </location>
</feature>
<comment type="subcellular location">
    <subcellularLocation>
        <location evidence="8">Cytoplasm</location>
    </subcellularLocation>
</comment>
<dbReference type="PANTHER" id="PTHR47552">
    <property type="entry name" value="PHOSPHORIBOSYLFORMYLGLYCINAMIDINE SYNTHASE SUBUNIT PURQ"/>
    <property type="match status" value="1"/>
</dbReference>
<evidence type="ECO:0000313" key="10">
    <source>
        <dbReference type="Proteomes" id="UP000503399"/>
    </source>
</evidence>
<sequence>MAAGSPTVAVLTFPGSNCDTDTLWALEELGVRAMAHWYRDPLGAVDRVIIPGGFSYGDYLRSGALAARSAVMTEVARRVREEGLPVLGICNGFQILTEAGLLPGALRPNTTGVFRATLETVTVHTAPAGWPGFAGQRFRLPVAHHEGAFAVAEGSLGSLFTAGEVFLQYTDAAGRPDPLANPNGAVANIAGVARGPVLGLMPHPERAMAAYLGSADGRRFLELWLWGREGGAA</sequence>
<dbReference type="NCBIfam" id="TIGR01737">
    <property type="entry name" value="FGAM_synth_I"/>
    <property type="match status" value="1"/>
</dbReference>
<dbReference type="Gene3D" id="3.40.50.880">
    <property type="match status" value="1"/>
</dbReference>
<dbReference type="GO" id="GO:0004642">
    <property type="term" value="F:phosphoribosylformylglycinamidine synthase activity"/>
    <property type="evidence" value="ECO:0007669"/>
    <property type="project" value="UniProtKB-UniRule"/>
</dbReference>
<organism evidence="9 10">
    <name type="scientific">Candidatus Hydrogenisulfobacillus filiaventi</name>
    <dbReference type="NCBI Taxonomy" id="2707344"/>
    <lineage>
        <taxon>Bacteria</taxon>
        <taxon>Bacillati</taxon>
        <taxon>Bacillota</taxon>
        <taxon>Clostridia</taxon>
        <taxon>Eubacteriales</taxon>
        <taxon>Clostridiales Family XVII. Incertae Sedis</taxon>
        <taxon>Candidatus Hydrogenisulfobacillus</taxon>
    </lineage>
</organism>
<dbReference type="GO" id="GO:0006189">
    <property type="term" value="P:'de novo' IMP biosynthetic process"/>
    <property type="evidence" value="ECO:0007669"/>
    <property type="project" value="UniProtKB-UniRule"/>
</dbReference>
<dbReference type="KEGG" id="hfv:R50_1758"/>
<dbReference type="InterPro" id="IPR029062">
    <property type="entry name" value="Class_I_gatase-like"/>
</dbReference>
<dbReference type="SMART" id="SM01211">
    <property type="entry name" value="GATase_5"/>
    <property type="match status" value="1"/>
</dbReference>
<dbReference type="HAMAP" id="MF_00421">
    <property type="entry name" value="PurQ"/>
    <property type="match status" value="1"/>
</dbReference>
<gene>
    <name evidence="8 9" type="primary">purQ</name>
    <name evidence="9" type="ORF">R50_1758</name>
</gene>
<dbReference type="InterPro" id="IPR010075">
    <property type="entry name" value="PRibForGlyAmidine_synth_PurQ"/>
</dbReference>
<keyword evidence="10" id="KW-1185">Reference proteome</keyword>
<dbReference type="Proteomes" id="UP000503399">
    <property type="component" value="Chromosome"/>
</dbReference>
<feature type="active site" description="Nucleophile" evidence="8">
    <location>
        <position position="90"/>
    </location>
</feature>
<evidence type="ECO:0000256" key="8">
    <source>
        <dbReference type="HAMAP-Rule" id="MF_00421"/>
    </source>
</evidence>
<name>A0A6F8ZHV6_9FIRM</name>
<evidence type="ECO:0000256" key="2">
    <source>
        <dbReference type="ARBA" id="ARBA00022598"/>
    </source>
</evidence>
<comment type="function">
    <text evidence="8">Part of the phosphoribosylformylglycinamidine synthase complex involved in the purines biosynthetic pathway. Catalyzes the ATP-dependent conversion of formylglycinamide ribonucleotide (FGAR) and glutamine to yield formylglycinamidine ribonucleotide (FGAM) and glutamate. The FGAM synthase complex is composed of three subunits. PurQ produces an ammonia molecule by converting glutamine to glutamate. PurL transfers the ammonia molecule to FGAR to form FGAM in an ATP-dependent manner. PurS interacts with PurQ and PurL and is thought to assist in the transfer of the ammonia molecule from PurQ to PurL.</text>
</comment>
<evidence type="ECO:0000256" key="7">
    <source>
        <dbReference type="ARBA" id="ARBA00022962"/>
    </source>
</evidence>
<dbReference type="PANTHER" id="PTHR47552:SF1">
    <property type="entry name" value="PHOSPHORIBOSYLFORMYLGLYCINAMIDINE SYNTHASE SUBUNIT PURQ"/>
    <property type="match status" value="1"/>
</dbReference>
<dbReference type="PROSITE" id="PS51273">
    <property type="entry name" value="GATASE_TYPE_1"/>
    <property type="match status" value="1"/>
</dbReference>
<dbReference type="EMBL" id="LR778114">
    <property type="protein sequence ID" value="CAB1129259.1"/>
    <property type="molecule type" value="Genomic_DNA"/>
</dbReference>
<keyword evidence="5 8" id="KW-0378">Hydrolase</keyword>
<keyword evidence="1 8" id="KW-0963">Cytoplasm</keyword>
<dbReference type="Pfam" id="PF13507">
    <property type="entry name" value="GATase_5"/>
    <property type="match status" value="1"/>
</dbReference>
<keyword evidence="6 8" id="KW-0067">ATP-binding</keyword>
<proteinExistence type="inferred from homology"/>
<dbReference type="AlphaFoldDB" id="A0A6F8ZHV6"/>
<feature type="active site" evidence="8">
    <location>
        <position position="205"/>
    </location>
</feature>